<evidence type="ECO:0000256" key="1">
    <source>
        <dbReference type="SAM" id="Coils"/>
    </source>
</evidence>
<dbReference type="OrthoDB" id="6425020at2759"/>
<dbReference type="Gene3D" id="2.30.42.10">
    <property type="match status" value="1"/>
</dbReference>
<name>A0A8X6I6A8_TRICU</name>
<comment type="caution">
    <text evidence="2">The sequence shown here is derived from an EMBL/GenBank/DDBJ whole genome shotgun (WGS) entry which is preliminary data.</text>
</comment>
<dbReference type="AlphaFoldDB" id="A0A8X6I6A8"/>
<evidence type="ECO:0008006" key="4">
    <source>
        <dbReference type="Google" id="ProtNLM"/>
    </source>
</evidence>
<evidence type="ECO:0000313" key="2">
    <source>
        <dbReference type="EMBL" id="GFQ98964.1"/>
    </source>
</evidence>
<reference evidence="2" key="1">
    <citation type="submission" date="2020-07" db="EMBL/GenBank/DDBJ databases">
        <title>Multicomponent nature underlies the extraordinary mechanical properties of spider dragline silk.</title>
        <authorList>
            <person name="Kono N."/>
            <person name="Nakamura H."/>
            <person name="Mori M."/>
            <person name="Yoshida Y."/>
            <person name="Ohtoshi R."/>
            <person name="Malay A.D."/>
            <person name="Moran D.A.P."/>
            <person name="Tomita M."/>
            <person name="Numata K."/>
            <person name="Arakawa K."/>
        </authorList>
    </citation>
    <scope>NUCLEOTIDE SEQUENCE</scope>
</reference>
<organism evidence="2 3">
    <name type="scientific">Trichonephila clavata</name>
    <name type="common">Joro spider</name>
    <name type="synonym">Nephila clavata</name>
    <dbReference type="NCBI Taxonomy" id="2740835"/>
    <lineage>
        <taxon>Eukaryota</taxon>
        <taxon>Metazoa</taxon>
        <taxon>Ecdysozoa</taxon>
        <taxon>Arthropoda</taxon>
        <taxon>Chelicerata</taxon>
        <taxon>Arachnida</taxon>
        <taxon>Araneae</taxon>
        <taxon>Araneomorphae</taxon>
        <taxon>Entelegynae</taxon>
        <taxon>Araneoidea</taxon>
        <taxon>Nephilidae</taxon>
        <taxon>Trichonephila</taxon>
    </lineage>
</organism>
<sequence>MIDVKAALGRHEARYAGALKESRRTSGSESNGESEKVKFRRLYPCMNAIRLSEGFEFLSLCVMEDKAQRRARLSKSIAQKVDLTAQLREQLNVLKNTTGNSVDDQIVLAELEYRLVKEEMALLTLQEQHWQSAALCHAPEQLDPSDILHSYIMSVRKSGSVPALHATDSLHPDHSVLVSSRGDLPTVEWAHHTTDLQAGDRLLEVNGHLVIGKDSSEVTRLLNRHRPLCRIVFLRPLRPHQWLKGGGACRETAQLRQELTAVVERLNRQMAESANVTQLNER</sequence>
<feature type="coiled-coil region" evidence="1">
    <location>
        <begin position="249"/>
        <end position="276"/>
    </location>
</feature>
<proteinExistence type="predicted"/>
<keyword evidence="1" id="KW-0175">Coiled coil</keyword>
<dbReference type="EMBL" id="BMAO01015051">
    <property type="protein sequence ID" value="GFQ98964.1"/>
    <property type="molecule type" value="Genomic_DNA"/>
</dbReference>
<protein>
    <recommendedName>
        <fullName evidence="4">PDZ domain-containing protein</fullName>
    </recommendedName>
</protein>
<accession>A0A8X6I6A8</accession>
<dbReference type="InterPro" id="IPR036034">
    <property type="entry name" value="PDZ_sf"/>
</dbReference>
<keyword evidence="3" id="KW-1185">Reference proteome</keyword>
<evidence type="ECO:0000313" key="3">
    <source>
        <dbReference type="Proteomes" id="UP000887116"/>
    </source>
</evidence>
<gene>
    <name evidence="2" type="primary">NCL1_12926</name>
    <name evidence="2" type="ORF">TNCT_257211</name>
</gene>
<dbReference type="SUPFAM" id="SSF50156">
    <property type="entry name" value="PDZ domain-like"/>
    <property type="match status" value="1"/>
</dbReference>
<dbReference type="Proteomes" id="UP000887116">
    <property type="component" value="Unassembled WGS sequence"/>
</dbReference>